<feature type="transmembrane region" description="Helical" evidence="6">
    <location>
        <begin position="31"/>
        <end position="52"/>
    </location>
</feature>
<gene>
    <name evidence="8" type="ORF">GGX14DRAFT_580046</name>
</gene>
<dbReference type="GO" id="GO:0071949">
    <property type="term" value="F:FAD binding"/>
    <property type="evidence" value="ECO:0007669"/>
    <property type="project" value="InterPro"/>
</dbReference>
<dbReference type="SUPFAM" id="SSF51971">
    <property type="entry name" value="Nucleotide-binding domain"/>
    <property type="match status" value="1"/>
</dbReference>
<dbReference type="GO" id="GO:0003884">
    <property type="term" value="F:D-amino-acid oxidase activity"/>
    <property type="evidence" value="ECO:0007669"/>
    <property type="project" value="InterPro"/>
</dbReference>
<dbReference type="SUPFAM" id="SSF54373">
    <property type="entry name" value="FAD-linked reductases, C-terminal domain"/>
    <property type="match status" value="1"/>
</dbReference>
<keyword evidence="6" id="KW-0472">Membrane</keyword>
<proteinExistence type="inferred from homology"/>
<dbReference type="InterPro" id="IPR023209">
    <property type="entry name" value="DAO"/>
</dbReference>
<dbReference type="GO" id="GO:0019478">
    <property type="term" value="P:D-amino acid catabolic process"/>
    <property type="evidence" value="ECO:0007669"/>
    <property type="project" value="TreeGrafter"/>
</dbReference>
<comment type="similarity">
    <text evidence="2">Belongs to the DAMOX/DASOX family.</text>
</comment>
<keyword evidence="4" id="KW-0274">FAD</keyword>
<evidence type="ECO:0000313" key="8">
    <source>
        <dbReference type="EMBL" id="KAJ7190163.1"/>
    </source>
</evidence>
<dbReference type="PANTHER" id="PTHR11530">
    <property type="entry name" value="D-AMINO ACID OXIDASE"/>
    <property type="match status" value="1"/>
</dbReference>
<keyword evidence="6" id="KW-0812">Transmembrane</keyword>
<evidence type="ECO:0000256" key="5">
    <source>
        <dbReference type="ARBA" id="ARBA00023002"/>
    </source>
</evidence>
<dbReference type="InterPro" id="IPR006076">
    <property type="entry name" value="FAD-dep_OxRdtase"/>
</dbReference>
<keyword evidence="6" id="KW-1133">Transmembrane helix</keyword>
<sequence length="467" mass="51273">MLPTYLPTYLDGVGDGFLASKLSTRFGSISVTLTSSLTIMASYLLLFMFPFMNLSLWKDLSPLGQPLKKPSAASPHVLVIGGGVTGLTTTWVLLDRGYRVTVLSSDWVNSERRLTSQIAGALWEYPPAVCGQHTDAISLGHSKKWVMTAYHIFDAIASIPELSRASGIRMLPADFFFRTAVENDAKQHSKMEEIMASGVRGFRRGAHLIAERGCDPSYGAVDAYELLSPVIDTDRAMEWLTQLMASKGAKYVTETIEGDLLLIEDALRARFSAETIVNCTGLGAEVLAADRSVYPIRGGLIRVINDGVDFPKVDAALTISADASADEIIFLVPRNDNILLIGGITEADKRSLDLTLESPIIKRMRERCEAFLPGLEKARLDPHYPFAQGLRPFRKQNVRVERELRRADSRIVHSYGQGGAGWSLSFGCASDVALLVEEILASVPAKSMRDRVWASKEGNYENIRAAL</sequence>
<keyword evidence="5" id="KW-0560">Oxidoreductase</keyword>
<evidence type="ECO:0000256" key="1">
    <source>
        <dbReference type="ARBA" id="ARBA00001974"/>
    </source>
</evidence>
<protein>
    <submittedName>
        <fullName evidence="8">Nucleotide-binding domain-containing protein</fullName>
    </submittedName>
</protein>
<dbReference type="Gene3D" id="3.30.9.10">
    <property type="entry name" value="D-Amino Acid Oxidase, subunit A, domain 2"/>
    <property type="match status" value="1"/>
</dbReference>
<comment type="cofactor">
    <cofactor evidence="1">
        <name>FAD</name>
        <dbReference type="ChEBI" id="CHEBI:57692"/>
    </cofactor>
</comment>
<dbReference type="Proteomes" id="UP001219525">
    <property type="component" value="Unassembled WGS sequence"/>
</dbReference>
<keyword evidence="3" id="KW-0285">Flavoprotein</keyword>
<dbReference type="PANTHER" id="PTHR11530:SF25">
    <property type="entry name" value="FAD DEPENDENT OXIDOREDUCTASE DOMAIN-CONTAINING PROTEIN"/>
    <property type="match status" value="1"/>
</dbReference>
<organism evidence="8 9">
    <name type="scientific">Mycena pura</name>
    <dbReference type="NCBI Taxonomy" id="153505"/>
    <lineage>
        <taxon>Eukaryota</taxon>
        <taxon>Fungi</taxon>
        <taxon>Dikarya</taxon>
        <taxon>Basidiomycota</taxon>
        <taxon>Agaricomycotina</taxon>
        <taxon>Agaricomycetes</taxon>
        <taxon>Agaricomycetidae</taxon>
        <taxon>Agaricales</taxon>
        <taxon>Marasmiineae</taxon>
        <taxon>Mycenaceae</taxon>
        <taxon>Mycena</taxon>
    </lineage>
</organism>
<evidence type="ECO:0000256" key="6">
    <source>
        <dbReference type="SAM" id="Phobius"/>
    </source>
</evidence>
<evidence type="ECO:0000256" key="4">
    <source>
        <dbReference type="ARBA" id="ARBA00022827"/>
    </source>
</evidence>
<feature type="transmembrane region" description="Helical" evidence="6">
    <location>
        <begin position="72"/>
        <end position="94"/>
    </location>
</feature>
<evidence type="ECO:0000259" key="7">
    <source>
        <dbReference type="Pfam" id="PF01266"/>
    </source>
</evidence>
<dbReference type="Pfam" id="PF01266">
    <property type="entry name" value="DAO"/>
    <property type="match status" value="1"/>
</dbReference>
<accession>A0AAD6XXZ7</accession>
<name>A0AAD6XXZ7_9AGAR</name>
<dbReference type="GO" id="GO:0005737">
    <property type="term" value="C:cytoplasm"/>
    <property type="evidence" value="ECO:0007669"/>
    <property type="project" value="TreeGrafter"/>
</dbReference>
<dbReference type="Gene3D" id="3.40.50.720">
    <property type="entry name" value="NAD(P)-binding Rossmann-like Domain"/>
    <property type="match status" value="1"/>
</dbReference>
<dbReference type="AlphaFoldDB" id="A0AAD6XXZ7"/>
<evidence type="ECO:0000256" key="3">
    <source>
        <dbReference type="ARBA" id="ARBA00022630"/>
    </source>
</evidence>
<comment type="caution">
    <text evidence="8">The sequence shown here is derived from an EMBL/GenBank/DDBJ whole genome shotgun (WGS) entry which is preliminary data.</text>
</comment>
<feature type="domain" description="FAD dependent oxidoreductase" evidence="7">
    <location>
        <begin position="77"/>
        <end position="433"/>
    </location>
</feature>
<evidence type="ECO:0000313" key="9">
    <source>
        <dbReference type="Proteomes" id="UP001219525"/>
    </source>
</evidence>
<evidence type="ECO:0000256" key="2">
    <source>
        <dbReference type="ARBA" id="ARBA00006730"/>
    </source>
</evidence>
<dbReference type="EMBL" id="JARJCW010000155">
    <property type="protein sequence ID" value="KAJ7190163.1"/>
    <property type="molecule type" value="Genomic_DNA"/>
</dbReference>
<reference evidence="8" key="1">
    <citation type="submission" date="2023-03" db="EMBL/GenBank/DDBJ databases">
        <title>Massive genome expansion in bonnet fungi (Mycena s.s.) driven by repeated elements and novel gene families across ecological guilds.</title>
        <authorList>
            <consortium name="Lawrence Berkeley National Laboratory"/>
            <person name="Harder C.B."/>
            <person name="Miyauchi S."/>
            <person name="Viragh M."/>
            <person name="Kuo A."/>
            <person name="Thoen E."/>
            <person name="Andreopoulos B."/>
            <person name="Lu D."/>
            <person name="Skrede I."/>
            <person name="Drula E."/>
            <person name="Henrissat B."/>
            <person name="Morin E."/>
            <person name="Kohler A."/>
            <person name="Barry K."/>
            <person name="LaButti K."/>
            <person name="Morin E."/>
            <person name="Salamov A."/>
            <person name="Lipzen A."/>
            <person name="Mereny Z."/>
            <person name="Hegedus B."/>
            <person name="Baldrian P."/>
            <person name="Stursova M."/>
            <person name="Weitz H."/>
            <person name="Taylor A."/>
            <person name="Grigoriev I.V."/>
            <person name="Nagy L.G."/>
            <person name="Martin F."/>
            <person name="Kauserud H."/>
        </authorList>
    </citation>
    <scope>NUCLEOTIDE SEQUENCE</scope>
    <source>
        <strain evidence="8">9144</strain>
    </source>
</reference>
<keyword evidence="9" id="KW-1185">Reference proteome</keyword>